<dbReference type="FunFam" id="3.40.50.850:FF:000001">
    <property type="entry name" value="Isochorismatase domain-containing protein 1"/>
    <property type="match status" value="1"/>
</dbReference>
<evidence type="ECO:0000256" key="1">
    <source>
        <dbReference type="ARBA" id="ARBA00006336"/>
    </source>
</evidence>
<reference evidence="4" key="1">
    <citation type="submission" date="2014-12" db="EMBL/GenBank/DDBJ databases">
        <title>Insight into the proteome of Arion vulgaris.</title>
        <authorList>
            <person name="Aradska J."/>
            <person name="Bulat T."/>
            <person name="Smidak R."/>
            <person name="Sarate P."/>
            <person name="Gangsoo J."/>
            <person name="Sialana F."/>
            <person name="Bilban M."/>
            <person name="Lubec G."/>
        </authorList>
    </citation>
    <scope>NUCLEOTIDE SEQUENCE</scope>
    <source>
        <tissue evidence="4">Skin</tissue>
    </source>
</reference>
<dbReference type="InterPro" id="IPR050993">
    <property type="entry name" value="Isochorismatase_domain"/>
</dbReference>
<feature type="domain" description="Isochorismatase-like" evidence="3">
    <location>
        <begin position="42"/>
        <end position="192"/>
    </location>
</feature>
<dbReference type="InterPro" id="IPR036380">
    <property type="entry name" value="Isochorismatase-like_sf"/>
</dbReference>
<evidence type="ECO:0000313" key="4">
    <source>
        <dbReference type="EMBL" id="CEK96625.1"/>
    </source>
</evidence>
<dbReference type="EMBL" id="HACG01049760">
    <property type="protein sequence ID" value="CEK96625.1"/>
    <property type="molecule type" value="Transcribed_RNA"/>
</dbReference>
<dbReference type="Pfam" id="PF00857">
    <property type="entry name" value="Isochorismatase"/>
    <property type="match status" value="1"/>
</dbReference>
<dbReference type="AlphaFoldDB" id="A0A0B7BWS4"/>
<dbReference type="PANTHER" id="PTHR14119:SF17">
    <property type="entry name" value="ISOCHORISMATASE DOMAIN-CONTAINING PROTEIN 1"/>
    <property type="match status" value="1"/>
</dbReference>
<accession>A0A0B7BWS4</accession>
<protein>
    <recommendedName>
        <fullName evidence="2">Isochorismatase domain-containing protein 1</fullName>
    </recommendedName>
</protein>
<dbReference type="Gene3D" id="3.40.50.850">
    <property type="entry name" value="Isochorismatase-like"/>
    <property type="match status" value="1"/>
</dbReference>
<dbReference type="CDD" id="cd01012">
    <property type="entry name" value="YcaC_related"/>
    <property type="match status" value="1"/>
</dbReference>
<gene>
    <name evidence="4" type="primary">ORF212768</name>
</gene>
<sequence>MRPAVPAVFCTQHRHIEDKVLVFFIKLIMATKKLGNIRLTQTVLFVCDMQERFRSPVKYFNEIAEVANRLVEASRILGIPLIVTEQYPKGLGSTVPEVNINSAVGVFPKSKFSMWIPEVEEKMRNLCGGNVHHVILCGVEAHVCIQQTVIDLLNRDIEVHVVADAVSSRNQVDRMIALERFRHMGAIVTTSEAILLQLVGDKDHPKFKEIQGLIKTLAPDSGLLNKL</sequence>
<evidence type="ECO:0000256" key="2">
    <source>
        <dbReference type="ARBA" id="ARBA00040688"/>
    </source>
</evidence>
<organism evidence="4">
    <name type="scientific">Arion vulgaris</name>
    <dbReference type="NCBI Taxonomy" id="1028688"/>
    <lineage>
        <taxon>Eukaryota</taxon>
        <taxon>Metazoa</taxon>
        <taxon>Spiralia</taxon>
        <taxon>Lophotrochozoa</taxon>
        <taxon>Mollusca</taxon>
        <taxon>Gastropoda</taxon>
        <taxon>Heterobranchia</taxon>
        <taxon>Euthyneura</taxon>
        <taxon>Panpulmonata</taxon>
        <taxon>Eupulmonata</taxon>
        <taxon>Stylommatophora</taxon>
        <taxon>Helicina</taxon>
        <taxon>Arionoidea</taxon>
        <taxon>Arionidae</taxon>
        <taxon>Arion</taxon>
    </lineage>
</organism>
<dbReference type="PANTHER" id="PTHR14119">
    <property type="entry name" value="HYDROLASE"/>
    <property type="match status" value="1"/>
</dbReference>
<dbReference type="SUPFAM" id="SSF52499">
    <property type="entry name" value="Isochorismatase-like hydrolases"/>
    <property type="match status" value="1"/>
</dbReference>
<dbReference type="InterPro" id="IPR000868">
    <property type="entry name" value="Isochorismatase-like_dom"/>
</dbReference>
<proteinExistence type="inferred from homology"/>
<evidence type="ECO:0000259" key="3">
    <source>
        <dbReference type="Pfam" id="PF00857"/>
    </source>
</evidence>
<name>A0A0B7BWS4_9EUPU</name>
<comment type="similarity">
    <text evidence="1">Belongs to the isochorismatase family.</text>
</comment>